<keyword evidence="4 7" id="KW-1133">Transmembrane helix</keyword>
<name>A0ABU7RCR5_9BACT</name>
<accession>A0ABU7RCR5</accession>
<evidence type="ECO:0000256" key="4">
    <source>
        <dbReference type="ARBA" id="ARBA00022989"/>
    </source>
</evidence>
<evidence type="ECO:0000256" key="6">
    <source>
        <dbReference type="SAM" id="MobiDB-lite"/>
    </source>
</evidence>
<feature type="transmembrane region" description="Helical" evidence="7">
    <location>
        <begin position="515"/>
        <end position="533"/>
    </location>
</feature>
<feature type="region of interest" description="Disordered" evidence="6">
    <location>
        <begin position="380"/>
        <end position="408"/>
    </location>
</feature>
<feature type="transmembrane region" description="Helical" evidence="7">
    <location>
        <begin position="545"/>
        <end position="567"/>
    </location>
</feature>
<keyword evidence="9" id="KW-1185">Reference proteome</keyword>
<evidence type="ECO:0000313" key="8">
    <source>
        <dbReference type="EMBL" id="MEE6185773.1"/>
    </source>
</evidence>
<dbReference type="Proteomes" id="UP001357452">
    <property type="component" value="Unassembled WGS sequence"/>
</dbReference>
<keyword evidence="5 7" id="KW-0472">Membrane</keyword>
<proteinExistence type="predicted"/>
<evidence type="ECO:0000313" key="9">
    <source>
        <dbReference type="Proteomes" id="UP001357452"/>
    </source>
</evidence>
<dbReference type="RefSeq" id="WP_330973181.1">
    <property type="nucleotide sequence ID" value="NZ_JAZGLY010000001.1"/>
</dbReference>
<keyword evidence="3 7" id="KW-0812">Transmembrane</keyword>
<evidence type="ECO:0000256" key="5">
    <source>
        <dbReference type="ARBA" id="ARBA00023136"/>
    </source>
</evidence>
<keyword evidence="2" id="KW-1003">Cell membrane</keyword>
<evidence type="ECO:0000256" key="1">
    <source>
        <dbReference type="ARBA" id="ARBA00004651"/>
    </source>
</evidence>
<comment type="subcellular location">
    <subcellularLocation>
        <location evidence="1">Cell membrane</location>
        <topology evidence="1">Multi-pass membrane protein</topology>
    </subcellularLocation>
</comment>
<dbReference type="EMBL" id="JAZGLY010000001">
    <property type="protein sequence ID" value="MEE6185773.1"/>
    <property type="molecule type" value="Genomic_DNA"/>
</dbReference>
<protein>
    <submittedName>
        <fullName evidence="8">LptF/LptG family permease</fullName>
    </submittedName>
</protein>
<evidence type="ECO:0000256" key="7">
    <source>
        <dbReference type="SAM" id="Phobius"/>
    </source>
</evidence>
<feature type="region of interest" description="Disordered" evidence="6">
    <location>
        <begin position="329"/>
        <end position="349"/>
    </location>
</feature>
<reference evidence="8 9" key="1">
    <citation type="submission" date="2024-01" db="EMBL/GenBank/DDBJ databases">
        <title>Niabella digestum sp. nov., isolated from waste digestion system.</title>
        <authorList>
            <person name="Zhang L."/>
        </authorList>
    </citation>
    <scope>NUCLEOTIDE SEQUENCE [LARGE SCALE GENOMIC DNA]</scope>
    <source>
        <strain evidence="8 9">A18</strain>
    </source>
</reference>
<feature type="transmembrane region" description="Helical" evidence="7">
    <location>
        <begin position="12"/>
        <end position="33"/>
    </location>
</feature>
<feature type="transmembrane region" description="Helical" evidence="7">
    <location>
        <begin position="53"/>
        <end position="78"/>
    </location>
</feature>
<comment type="caution">
    <text evidence="8">The sequence shown here is derived from an EMBL/GenBank/DDBJ whole genome shotgun (WGS) entry which is preliminary data.</text>
</comment>
<feature type="transmembrane region" description="Helical" evidence="7">
    <location>
        <begin position="99"/>
        <end position="122"/>
    </location>
</feature>
<dbReference type="Pfam" id="PF03739">
    <property type="entry name" value="LptF_LptG"/>
    <property type="match status" value="2"/>
</dbReference>
<evidence type="ECO:0000256" key="3">
    <source>
        <dbReference type="ARBA" id="ARBA00022692"/>
    </source>
</evidence>
<dbReference type="PANTHER" id="PTHR33529">
    <property type="entry name" value="SLR0882 PROTEIN-RELATED"/>
    <property type="match status" value="1"/>
</dbReference>
<dbReference type="InterPro" id="IPR005495">
    <property type="entry name" value="LptG/LptF_permease"/>
</dbReference>
<feature type="transmembrane region" description="Helical" evidence="7">
    <location>
        <begin position="490"/>
        <end position="508"/>
    </location>
</feature>
<gene>
    <name evidence="8" type="ORF">V2H41_00670</name>
</gene>
<organism evidence="8 9">
    <name type="scientific">Niabella digestorum</name>
    <dbReference type="NCBI Taxonomy" id="3117701"/>
    <lineage>
        <taxon>Bacteria</taxon>
        <taxon>Pseudomonadati</taxon>
        <taxon>Bacteroidota</taxon>
        <taxon>Chitinophagia</taxon>
        <taxon>Chitinophagales</taxon>
        <taxon>Chitinophagaceae</taxon>
        <taxon>Niabella</taxon>
    </lineage>
</organism>
<sequence length="597" mass="67395">MKKLDKLIIKAFIGPFVATFFITLFVLIMQFFWLWIDDFVGKGLDAQTILQFIWYQSAVLIPLALPLSILLSSLMTFGNLGESFELVAIKSAGISLLRFMMPLFVVAGMISAGAFLFSNYVIPVANLKSRTLLADIVLAKPAFAIKEGVFFDGIDRFAIKIGKKEPNDSIIRDVIVFQDDDYGLQDNFLVANDGVMKPSPDKRFLDIVFKNGWRYQERGNKNDSVTEYIRLGFKEYKMQMDISAFSFKKSEDSTNINERMYNMRQLDVAIDSMNKHNSITLKNFKDNLYMGLQVLIYKDSVLKDTKIPDSILNFDANIKAYLSGKAATPSKDTSSAIKDTARSKTHDTSTAATAIAKRKNNIKEGRPTIPKALDIRDRENNEKEKNMVQNRADSVRKDSITSPDSNAVVAKEATDTADKHKDSIHTATAAVKKDPNSFDALLPDSARDDVSTRAMTVIRNLKSNIELNTSIIEDQQKTLQKYKIEWHRKVSLALACIVLFMIGAPLGSIIRKGGLGTPMIFAIIFFMIFYFVSTRGEKLAKELEMSAFTGMWLATFVLVPIGVFLIYKAMHDSNLFNKEFYLRLKRSLVQLIKRQRS</sequence>
<evidence type="ECO:0000256" key="2">
    <source>
        <dbReference type="ARBA" id="ARBA00022475"/>
    </source>
</evidence>
<dbReference type="PANTHER" id="PTHR33529:SF6">
    <property type="entry name" value="YJGP_YJGQ FAMILY PERMEASE"/>
    <property type="match status" value="1"/>
</dbReference>